<keyword evidence="2" id="KW-1015">Disulfide bond</keyword>
<protein>
    <submittedName>
        <fullName evidence="4">Concanavalin A-like lectin/glucanases superfamily protein</fullName>
    </submittedName>
</protein>
<evidence type="ECO:0000256" key="1">
    <source>
        <dbReference type="ARBA" id="ARBA00022729"/>
    </source>
</evidence>
<evidence type="ECO:0000256" key="2">
    <source>
        <dbReference type="ARBA" id="ARBA00023157"/>
    </source>
</evidence>
<dbReference type="InterPro" id="IPR043543">
    <property type="entry name" value="PAPPA/PAPPA2"/>
</dbReference>
<name>A0A1I7B4U2_9FLAO</name>
<dbReference type="GO" id="GO:0006508">
    <property type="term" value="P:proteolysis"/>
    <property type="evidence" value="ECO:0007669"/>
    <property type="project" value="TreeGrafter"/>
</dbReference>
<feature type="domain" description="Fibronectin type-III" evidence="3">
    <location>
        <begin position="127"/>
        <end position="228"/>
    </location>
</feature>
<dbReference type="GO" id="GO:0004222">
    <property type="term" value="F:metalloendopeptidase activity"/>
    <property type="evidence" value="ECO:0007669"/>
    <property type="project" value="TreeGrafter"/>
</dbReference>
<reference evidence="4 5" key="1">
    <citation type="submission" date="2016-10" db="EMBL/GenBank/DDBJ databases">
        <authorList>
            <person name="de Groot N.N."/>
        </authorList>
    </citation>
    <scope>NUCLEOTIDE SEQUENCE [LARGE SCALE GENOMIC DNA]</scope>
    <source>
        <strain evidence="4 5">CGMCC 1.7005</strain>
    </source>
</reference>
<dbReference type="GO" id="GO:0030246">
    <property type="term" value="F:carbohydrate binding"/>
    <property type="evidence" value="ECO:0007669"/>
    <property type="project" value="UniProtKB-KW"/>
</dbReference>
<dbReference type="PROSITE" id="PS50853">
    <property type="entry name" value="FN3"/>
    <property type="match status" value="1"/>
</dbReference>
<evidence type="ECO:0000313" key="4">
    <source>
        <dbReference type="EMBL" id="SFT82134.1"/>
    </source>
</evidence>
<dbReference type="Proteomes" id="UP000236454">
    <property type="component" value="Unassembled WGS sequence"/>
</dbReference>
<dbReference type="InterPro" id="IPR013320">
    <property type="entry name" value="ConA-like_dom_sf"/>
</dbReference>
<dbReference type="InterPro" id="IPR006558">
    <property type="entry name" value="LamG-like"/>
</dbReference>
<dbReference type="STRING" id="477690.SAMN05216474_2547"/>
<dbReference type="InterPro" id="IPR003961">
    <property type="entry name" value="FN3_dom"/>
</dbReference>
<dbReference type="GO" id="GO:0007166">
    <property type="term" value="P:cell surface receptor signaling pathway"/>
    <property type="evidence" value="ECO:0007669"/>
    <property type="project" value="TreeGrafter"/>
</dbReference>
<dbReference type="EMBL" id="FPAS01000004">
    <property type="protein sequence ID" value="SFT82134.1"/>
    <property type="molecule type" value="Genomic_DNA"/>
</dbReference>
<dbReference type="NCBIfam" id="TIGR04183">
    <property type="entry name" value="Por_Secre_tail"/>
    <property type="match status" value="1"/>
</dbReference>
<gene>
    <name evidence="4" type="ORF">SAMN05216474_2547</name>
</gene>
<evidence type="ECO:0000313" key="5">
    <source>
        <dbReference type="Proteomes" id="UP000236454"/>
    </source>
</evidence>
<dbReference type="GO" id="GO:0005975">
    <property type="term" value="P:carbohydrate metabolic process"/>
    <property type="evidence" value="ECO:0007669"/>
    <property type="project" value="UniProtKB-ARBA"/>
</dbReference>
<keyword evidence="4" id="KW-0430">Lectin</keyword>
<dbReference type="SMART" id="SM00560">
    <property type="entry name" value="LamGL"/>
    <property type="match status" value="2"/>
</dbReference>
<evidence type="ECO:0000259" key="3">
    <source>
        <dbReference type="PROSITE" id="PS50853"/>
    </source>
</evidence>
<dbReference type="SUPFAM" id="SSF49899">
    <property type="entry name" value="Concanavalin A-like lectins/glucanases"/>
    <property type="match status" value="3"/>
</dbReference>
<proteinExistence type="predicted"/>
<dbReference type="Gene3D" id="2.60.40.10">
    <property type="entry name" value="Immunoglobulins"/>
    <property type="match status" value="1"/>
</dbReference>
<keyword evidence="5" id="KW-1185">Reference proteome</keyword>
<keyword evidence="1" id="KW-0732">Signal</keyword>
<dbReference type="InterPro" id="IPR013783">
    <property type="entry name" value="Ig-like_fold"/>
</dbReference>
<dbReference type="GO" id="GO:0004553">
    <property type="term" value="F:hydrolase activity, hydrolyzing O-glycosyl compounds"/>
    <property type="evidence" value="ECO:0007669"/>
    <property type="project" value="UniProtKB-ARBA"/>
</dbReference>
<dbReference type="Gene3D" id="2.60.120.200">
    <property type="match status" value="3"/>
</dbReference>
<dbReference type="InterPro" id="IPR026444">
    <property type="entry name" value="Secre_tail"/>
</dbReference>
<dbReference type="Pfam" id="PF13385">
    <property type="entry name" value="Laminin_G_3"/>
    <property type="match status" value="3"/>
</dbReference>
<dbReference type="OrthoDB" id="976756at2"/>
<accession>A0A1I7B4U2</accession>
<dbReference type="GO" id="GO:0005615">
    <property type="term" value="C:extracellular space"/>
    <property type="evidence" value="ECO:0007669"/>
    <property type="project" value="TreeGrafter"/>
</dbReference>
<sequence length="3245" mass="358019">MMKSLPLIKTLRGYLLFLFLTLTSFSSYALNIGQMEVTNPDAGKVFIKYRAGTYNCYSGVNVFVRATVYIDGVQKAQWGGYNTGYGDQTFQDEFEVTPGNHTVAIDVDRVDCTVDHNFVNHHQDLSQPIDVGDEISNLNMSPSGNDLNVNWSGANIQGEVLHLRLEVKNDAGQWATTQLEPNLSQNTTNHTFNNIVQGQEYRVQLTQYLPSGTTYSQSNTTTLQLPSSWEITGFLTSTGSNGINISWNHPSAKGHIINPGTQENAYYILKRREKDLGANSFSNWSTIFGASSSNSVDLGIASYTDNSVNNCKTYEYKLSYVVNKHHLINKEIDVVTNQHHYPSSYPSPILTQVQGFDVTLPDPCLEEVQIEWNDIPNRHGCITYWFDIIKEVKDANGNFTSQGYIINSNNFNNPNQLTPNSGQYSFTDNNVTAGTTYRYKIRIVGDPQTLGYVYTDYITKEIMVQGPITITNSNINASVTNNTSTAGIDISWVDPTNNETGFTLIRRDLIDGSNISIPLPINSTSYSDLTSNSNGPAICNNYEYEVQVTNNCVNDLTIGTIDSLPTGADLKLAKDIQDTYDKNALKIDKGYNKDVINLEWTVANNATSITNQEIWRHEINAIDTVLIASLTGGQRSYSDNAALPNKQYQYFLQGSATCENLSNETNMVNGIGFRSPYGIVTGNIEYTGGLAVPNCKVSASGLNLNTGSISFDGNKDYVMLVDTANSIDQNFVQERKDLQFLSGNQAKSIEFWINSNDYSGASVFRIGATNGALILKTPTNSSTATTWQLVSGTQTFSFNLDIPTNEWHHLAITYDGDSLRLYHNGSNYTMDSLEMKWQNSTNISMSFMTIGANGVFSPTWQSFNGKMTEIRFWSDARTEDEINQYMNSYLKGDEDKLEIYYRTNEQSGKFLYDASFDANGYHRRHAEITQHYNVFDTSYYNNTSFVSDVPPADKLGAIALTDNSGNYVIPRYPYSNSGEVVTIVPFIPFHQFQPNSRTVFIGENTPVANNQDFTDISSFDVTGTVMYARDINNDGEITDGTNGTLDEREIPAEGLMLYIDGQAAIKDGQPIYTDQSGNYEISVPIGEHFISIEKPNHEFAVGRFPETGYWDFQTPLSGVDFIDKTQITIIGKVAGGANEAEKKVGFNNGKNNLGVAGLKFESTLFSFYADTIYTDSTTGEFQHQIYPLAYEIKGIDIDDVIIPTNPEFNNFFNAELVDYTNTPPLQTKTDSVFNNDGSLAFVNTLDFHVEKSWNYRSPHTLIVSNLDDGPVTGVDYIAKLTADGQKDSVSTSGFDYDVYQQNHEYAFKIRATEIYINKDLDTVDWVYDTLGAKDVTININNNMATNPTSSFTMDETGEYIYSFIAGDPNTATLITDSIGPNDFTKHIDITSSYGSASDVWNYDAYVVGSILLGNSFATQGPDIVEHVLRDPPGSNSTASITQGSTFSSEYTWGIVGSTGLEHSMGVSVGADFTMGIGIGTRTDIESSVTDNYTLNTSAGGGESYTQEVTIEETISTSSDPYYVGADGDLYIGKSYNMNFGVSNNLTLLPQAVCDAGAACKSDSSISINGTKYRIGLQKGFTMSPTGYNTYFVYSEKHIKEELIPDLEELRNQELQKSYYTVHFTNTNDPKFGSNNDDLLWGGLASTGTPYQKEAADTTGPSYTFSRTWGPNEVQTDSVRWYNQQIRLWKEAIAKNEKEKLNAINGQSYTAAGNNGAIGNDTDRSGVLLNQEVDELEENISFSSGTTVNRSTTLTNAISWNSSFEVNVSYELALETEAKLSNTGITTNHSISLGLEQSNAWSTGTVRSTNFAFTLEDNDVGDFYSVDALDGGSVNGPIFKIQGGQTSCPYEAADSTDFYNPGTPLQIATQQRDLPAVTITPGTQVGIPATQAATFQITMSNLNQDDDRYYKLEVDQSSNPDGLILLIDGLNPNQTFLIPAGSSIIKTLTVHKGPVEYDYTDVRLVLKSDCESSIQDDASFNVNFIPTCTPVEFVGPNQNWVLNNSNSDTLSILFDQYDVNFPDFEKVVFKYKAASSSSWIHAEEFFNQSSAGTDTLLLAAGGQTSYDWDVSNLIDGLYDVQLETVCPNNVKANSTILTGTMDRLSPHLFGQPSPADGILSPNDEIMITLNESINDGLLNQTLNFDIRGVLNNTDIEHFTSLYFDGTDELNVPAGINLDDQPFTVEFWVKRDVLQAGSIVRQGTSTNFDLGFDASNALSLTIAGNTINAGAITDNNWHHVAVIHDGTSTDFMIDGSTVGSGSIVNNYDGTLATLIGNGFSGNLQDLRIWNDARTLTEIQLNYLKELIGNEQGLKAYWKFNEGNDLIATDYAQERNAVFNGATWSFAQDARSLSFTGTNHLEINSSTLALSNETDFTLSFWFKGANGSNQTLFSNGKVDASGVGLNPNAWAVYGNASGLLTVANNGHVQQVSGLNYFDDNWHHFAIAVNRLGNTNIYMDGTLINTYTSNNYDGFGGSKMYIGAYGRMETSGETIDQEFTGNIDEVRLWNAARKEDQIARDRFNRLSGDEFGLLTYFPFEAYQNNGGVLTLQETLGDQNNSSLPGLTPLTANMIGATAFDQVVPAIKFERPVQPVNFNYAVNDDAIIFTINEPFERIENTQLDITVRDVRDENLNVMESAVTWSAYIDKNQVYWLTDYHEADILLGNAYSFDATVVNSSGSTKTINLSNLPSWLSANQTTAQLPALSQMDVTFTVQPGLNIGNYQEELALSSAGINFNEMFNLKVNVSAQSPDWNVTTANFDYSMSVIGTIIIDNVYTSDVNDKIAAYIDNQLVGSADIVYHPSSDRYRLYLDVYSNSTNNDTISFRIWDASEGLILENVLPKLNFVSNGLEGTVTNPIEFIAGDYIVNEYNLQTGWNWISINLIQNNSAVPSVFADWAPQNNDVIQARDNFDQFSNATGWIGSLSNAGGINIEESYKLKSATATDFEIIGQEIDVNTMSITVVPGWNWIAYWGNSIISVNEALASLNPQDGDIVKGQVGFAVYDTQDGWVGSLQSLEPRVGYMLQSQNGGALYYPQSSQIDIYSPTLSSVETAMKDLEIRPQAFENNMSMIAYLDTNLNMSDYYLVAVDEFGNNVGVSNSTVVKGKEYYFLTLYGGQLTNLNFELHGKHSEHVLKVQESINFKSNDMVGSLDQPQLLTIGDQRTYQTRVYPNPTQGDATLSMYFENEQHINISVIDALGKRCDVNTFNGKVEAGSFSYTLNLNKLSQGVYTVIIESDAGMETLKVTLQ</sequence>
<dbReference type="PANTHER" id="PTHR46130:SF3">
    <property type="entry name" value="CHROMOSOME UNDETERMINED SCAFFOLD_33, WHOLE GENOME SHOTGUN SEQUENCE"/>
    <property type="match status" value="1"/>
</dbReference>
<dbReference type="Pfam" id="PF18962">
    <property type="entry name" value="Por_Secre_tail"/>
    <property type="match status" value="1"/>
</dbReference>
<dbReference type="PANTHER" id="PTHR46130">
    <property type="entry name" value="LAMGL DOMAIN-CONTAINING PROTEIN"/>
    <property type="match status" value="1"/>
</dbReference>
<organism evidence="4 5">
    <name type="scientific">Lishizhenia tianjinensis</name>
    <dbReference type="NCBI Taxonomy" id="477690"/>
    <lineage>
        <taxon>Bacteria</taxon>
        <taxon>Pseudomonadati</taxon>
        <taxon>Bacteroidota</taxon>
        <taxon>Flavobacteriia</taxon>
        <taxon>Flavobacteriales</taxon>
        <taxon>Crocinitomicaceae</taxon>
        <taxon>Lishizhenia</taxon>
    </lineage>
</organism>